<dbReference type="SUPFAM" id="SSF56112">
    <property type="entry name" value="Protein kinase-like (PK-like)"/>
    <property type="match status" value="1"/>
</dbReference>
<sequence length="171" mass="19380">MCRVSLINTSDVRSRPNNSINISDAIVTYPNNASSITSSNCNKDKIQQDEGESQPKLEVLVTLTVSECCGELGYFVPKILTASMYENLDGCNKELKMNQKQIMLKNMKEGSYRFCCPEWDNITECSKDLIRKMLIVAPQKMLTPSEYPRHELIKNAVSLTRFCCTLLLKNI</sequence>
<dbReference type="Gene3D" id="1.10.510.10">
    <property type="entry name" value="Transferase(Phosphotransferase) domain 1"/>
    <property type="match status" value="1"/>
</dbReference>
<keyword evidence="1" id="KW-1185">Reference proteome</keyword>
<organism evidence="1 2">
    <name type="scientific">Limulus polyphemus</name>
    <name type="common">Atlantic horseshoe crab</name>
    <dbReference type="NCBI Taxonomy" id="6850"/>
    <lineage>
        <taxon>Eukaryota</taxon>
        <taxon>Metazoa</taxon>
        <taxon>Ecdysozoa</taxon>
        <taxon>Arthropoda</taxon>
        <taxon>Chelicerata</taxon>
        <taxon>Merostomata</taxon>
        <taxon>Xiphosura</taxon>
        <taxon>Limulidae</taxon>
        <taxon>Limulus</taxon>
    </lineage>
</organism>
<dbReference type="GeneID" id="106474858"/>
<proteinExistence type="predicted"/>
<accession>A0ABM1TSJ5</accession>
<dbReference type="RefSeq" id="XP_022258851.1">
    <property type="nucleotide sequence ID" value="XM_022403143.1"/>
</dbReference>
<evidence type="ECO:0000313" key="2">
    <source>
        <dbReference type="RefSeq" id="XP_022258851.1"/>
    </source>
</evidence>
<gene>
    <name evidence="2" type="primary">LOC106474858</name>
</gene>
<protein>
    <submittedName>
        <fullName evidence="2">Phosphorylase b kinase gamma catalytic chain, skeletal muscle/heart isoform-like</fullName>
    </submittedName>
</protein>
<dbReference type="InterPro" id="IPR011009">
    <property type="entry name" value="Kinase-like_dom_sf"/>
</dbReference>
<name>A0ABM1TSJ5_LIMPO</name>
<evidence type="ECO:0000313" key="1">
    <source>
        <dbReference type="Proteomes" id="UP000694941"/>
    </source>
</evidence>
<reference evidence="2" key="1">
    <citation type="submission" date="2025-08" db="UniProtKB">
        <authorList>
            <consortium name="RefSeq"/>
        </authorList>
    </citation>
    <scope>IDENTIFICATION</scope>
    <source>
        <tissue evidence="2">Muscle</tissue>
    </source>
</reference>
<dbReference type="Proteomes" id="UP000694941">
    <property type="component" value="Unplaced"/>
</dbReference>